<keyword evidence="4" id="KW-1185">Reference proteome</keyword>
<reference evidence="3" key="1">
    <citation type="submission" date="2023-06" db="EMBL/GenBank/DDBJ databases">
        <authorList>
            <person name="Noh H."/>
        </authorList>
    </citation>
    <scope>NUCLEOTIDE SEQUENCE</scope>
    <source>
        <strain evidence="3">DUCC20226</strain>
    </source>
</reference>
<keyword evidence="2" id="KW-0472">Membrane</keyword>
<dbReference type="AlphaFoldDB" id="A0AAD9VZW1"/>
<keyword evidence="2" id="KW-0812">Transmembrane</keyword>
<evidence type="ECO:0000256" key="1">
    <source>
        <dbReference type="SAM" id="MobiDB-lite"/>
    </source>
</evidence>
<sequence length="296" mass="32285">MESLFYALGILLSGALIFHFLSQFSISIWVIYFIVGKMWPFMSAHQPWDPIGDKIDDAINNTIGDALDNLPSLCGDLVPRRKGGGGGGRGGRKGGRHRQHGLCEDDGWEGDPLAMTVISGFYAVMCLLLLLWCAYIFAKVVRLGGRRRQEGSAIRTVLHLTANRLATPAFAAVMFLGWYLVWGSWTWFAQCRPLTNMSYLNFANALMLTVPGAVFTVAWLVGMGGEIAWHVRSQRQDDIPLHNLGPPLGPNPLAHLFPDPAAPAAPGGEGGGVSTTLLLQSLVRCVLNFPVSLWVL</sequence>
<feature type="transmembrane region" description="Helical" evidence="2">
    <location>
        <begin position="162"/>
        <end position="182"/>
    </location>
</feature>
<feature type="compositionally biased region" description="Basic residues" evidence="1">
    <location>
        <begin position="90"/>
        <end position="100"/>
    </location>
</feature>
<feature type="region of interest" description="Disordered" evidence="1">
    <location>
        <begin position="79"/>
        <end position="103"/>
    </location>
</feature>
<name>A0AAD9VZW1_PHOAM</name>
<protein>
    <submittedName>
        <fullName evidence="3">Uncharacterized protein</fullName>
    </submittedName>
</protein>
<gene>
    <name evidence="3" type="ORF">N8I77_010901</name>
</gene>
<feature type="transmembrane region" description="Helical" evidence="2">
    <location>
        <begin position="7"/>
        <end position="35"/>
    </location>
</feature>
<evidence type="ECO:0000313" key="4">
    <source>
        <dbReference type="Proteomes" id="UP001265746"/>
    </source>
</evidence>
<accession>A0AAD9VZW1</accession>
<proteinExistence type="predicted"/>
<feature type="transmembrane region" description="Helical" evidence="2">
    <location>
        <begin position="121"/>
        <end position="141"/>
    </location>
</feature>
<evidence type="ECO:0000256" key="2">
    <source>
        <dbReference type="SAM" id="Phobius"/>
    </source>
</evidence>
<dbReference type="EMBL" id="JAUJFL010000006">
    <property type="protein sequence ID" value="KAK2601452.1"/>
    <property type="molecule type" value="Genomic_DNA"/>
</dbReference>
<comment type="caution">
    <text evidence="3">The sequence shown here is derived from an EMBL/GenBank/DDBJ whole genome shotgun (WGS) entry which is preliminary data.</text>
</comment>
<keyword evidence="2" id="KW-1133">Transmembrane helix</keyword>
<dbReference type="Proteomes" id="UP001265746">
    <property type="component" value="Unassembled WGS sequence"/>
</dbReference>
<organism evidence="3 4">
    <name type="scientific">Phomopsis amygdali</name>
    <name type="common">Fusicoccum amygdali</name>
    <dbReference type="NCBI Taxonomy" id="1214568"/>
    <lineage>
        <taxon>Eukaryota</taxon>
        <taxon>Fungi</taxon>
        <taxon>Dikarya</taxon>
        <taxon>Ascomycota</taxon>
        <taxon>Pezizomycotina</taxon>
        <taxon>Sordariomycetes</taxon>
        <taxon>Sordariomycetidae</taxon>
        <taxon>Diaporthales</taxon>
        <taxon>Diaporthaceae</taxon>
        <taxon>Diaporthe</taxon>
    </lineage>
</organism>
<feature type="transmembrane region" description="Helical" evidence="2">
    <location>
        <begin position="202"/>
        <end position="222"/>
    </location>
</feature>
<evidence type="ECO:0000313" key="3">
    <source>
        <dbReference type="EMBL" id="KAK2601452.1"/>
    </source>
</evidence>